<dbReference type="InterPro" id="IPR029063">
    <property type="entry name" value="SAM-dependent_MTases_sf"/>
</dbReference>
<keyword evidence="2 4" id="KW-0808">Transferase</keyword>
<dbReference type="Gene3D" id="3.40.50.150">
    <property type="entry name" value="Vaccinia Virus protein VP39"/>
    <property type="match status" value="1"/>
</dbReference>
<keyword evidence="6" id="KW-1185">Reference proteome</keyword>
<dbReference type="GO" id="GO:0032259">
    <property type="term" value="P:methylation"/>
    <property type="evidence" value="ECO:0007669"/>
    <property type="project" value="UniProtKB-KW"/>
</dbReference>
<evidence type="ECO:0000256" key="2">
    <source>
        <dbReference type="ARBA" id="ARBA00022679"/>
    </source>
</evidence>
<proteinExistence type="inferred from homology"/>
<feature type="active site" description="Nucleophile" evidence="4">
    <location>
        <position position="313"/>
    </location>
</feature>
<dbReference type="Pfam" id="PF05958">
    <property type="entry name" value="tRNA_U5-meth_tr"/>
    <property type="match status" value="1"/>
</dbReference>
<evidence type="ECO:0000256" key="3">
    <source>
        <dbReference type="ARBA" id="ARBA00022691"/>
    </source>
</evidence>
<reference evidence="6" key="1">
    <citation type="journal article" date="2019" name="Int. J. Syst. Evol. Microbiol.">
        <title>The Global Catalogue of Microorganisms (GCM) 10K type strain sequencing project: providing services to taxonomists for standard genome sequencing and annotation.</title>
        <authorList>
            <consortium name="The Broad Institute Genomics Platform"/>
            <consortium name="The Broad Institute Genome Sequencing Center for Infectious Disease"/>
            <person name="Wu L."/>
            <person name="Ma J."/>
        </authorList>
    </citation>
    <scope>NUCLEOTIDE SEQUENCE [LARGE SCALE GENOMIC DNA]</scope>
    <source>
        <strain evidence="6">NBRC 112502</strain>
    </source>
</reference>
<evidence type="ECO:0000313" key="6">
    <source>
        <dbReference type="Proteomes" id="UP001156641"/>
    </source>
</evidence>
<evidence type="ECO:0000256" key="1">
    <source>
        <dbReference type="ARBA" id="ARBA00022603"/>
    </source>
</evidence>
<feature type="binding site" evidence="4">
    <location>
        <position position="219"/>
    </location>
    <ligand>
        <name>S-adenosyl-L-methionine</name>
        <dbReference type="ChEBI" id="CHEBI:59789"/>
    </ligand>
</feature>
<dbReference type="InterPro" id="IPR010280">
    <property type="entry name" value="U5_MeTrfase_fam"/>
</dbReference>
<dbReference type="PROSITE" id="PS51687">
    <property type="entry name" value="SAM_MT_RNA_M5U"/>
    <property type="match status" value="1"/>
</dbReference>
<evidence type="ECO:0000256" key="4">
    <source>
        <dbReference type="PROSITE-ProRule" id="PRU01024"/>
    </source>
</evidence>
<accession>A0ABQ6A2Q1</accession>
<dbReference type="Proteomes" id="UP001156641">
    <property type="component" value="Unassembled WGS sequence"/>
</dbReference>
<gene>
    <name evidence="5" type="ORF">GCM10010909_11190</name>
</gene>
<keyword evidence="3 4" id="KW-0949">S-adenosyl-L-methionine</keyword>
<dbReference type="EMBL" id="BSOS01000024">
    <property type="protein sequence ID" value="GLR66439.1"/>
    <property type="molecule type" value="Genomic_DNA"/>
</dbReference>
<dbReference type="Gene3D" id="2.40.50.1070">
    <property type="match status" value="1"/>
</dbReference>
<dbReference type="PANTHER" id="PTHR11061">
    <property type="entry name" value="RNA M5U METHYLTRANSFERASE"/>
    <property type="match status" value="1"/>
</dbReference>
<evidence type="ECO:0000313" key="5">
    <source>
        <dbReference type="EMBL" id="GLR66439.1"/>
    </source>
</evidence>
<feature type="binding site" evidence="4">
    <location>
        <position position="239"/>
    </location>
    <ligand>
        <name>S-adenosyl-L-methionine</name>
        <dbReference type="ChEBI" id="CHEBI:59789"/>
    </ligand>
</feature>
<name>A0ABQ6A2Q1_9PROT</name>
<dbReference type="RefSeq" id="WP_284257134.1">
    <property type="nucleotide sequence ID" value="NZ_BSOS01000024.1"/>
</dbReference>
<comment type="caution">
    <text evidence="5">The sequence shown here is derived from an EMBL/GenBank/DDBJ whole genome shotgun (WGS) entry which is preliminary data.</text>
</comment>
<dbReference type="CDD" id="cd02440">
    <property type="entry name" value="AdoMet_MTases"/>
    <property type="match status" value="1"/>
</dbReference>
<feature type="binding site" evidence="4">
    <location>
        <position position="287"/>
    </location>
    <ligand>
        <name>S-adenosyl-L-methionine</name>
        <dbReference type="ChEBI" id="CHEBI:59789"/>
    </ligand>
</feature>
<feature type="binding site" evidence="4">
    <location>
        <position position="189"/>
    </location>
    <ligand>
        <name>S-adenosyl-L-methionine</name>
        <dbReference type="ChEBI" id="CHEBI:59789"/>
    </ligand>
</feature>
<dbReference type="PANTHER" id="PTHR11061:SF49">
    <property type="entry name" value="23S RRNA (URACIL(1939)-C(5))-METHYLTRANSFERASE RLMD"/>
    <property type="match status" value="1"/>
</dbReference>
<keyword evidence="1 4" id="KW-0489">Methyltransferase</keyword>
<organism evidence="5 6">
    <name type="scientific">Acidocella aquatica</name>
    <dbReference type="NCBI Taxonomy" id="1922313"/>
    <lineage>
        <taxon>Bacteria</taxon>
        <taxon>Pseudomonadati</taxon>
        <taxon>Pseudomonadota</taxon>
        <taxon>Alphaproteobacteria</taxon>
        <taxon>Acetobacterales</taxon>
        <taxon>Acidocellaceae</taxon>
        <taxon>Acidocella</taxon>
    </lineage>
</organism>
<dbReference type="SUPFAM" id="SSF53335">
    <property type="entry name" value="S-adenosyl-L-methionine-dependent methyltransferases"/>
    <property type="match status" value="1"/>
</dbReference>
<sequence>MSHCLHFGICGGCATDTLAAPQKSLALSQALARAGFADAPLSPLVETPLRSRRRADLGATRKAGDISLGLHRTASPAVVDMRECALLLPEIVALLPDLRILLRSLQAFRSTGAVVINWLDNGPDILLRMDAAFTGPDRTKIIAFARAHNAPRISIATGAELPEPAVILQTPAISFSGVPVDPPPGGFLQASRAGEAAIIAAVLAGLPKLSLKSRIVELYAGAGTLSFALAQHARVEAYEGDASATQSQDKAIRLNNLAGRMRVTQRDLHRRPLQAADMAGAKAVVLDPPYAGATTQMRFLAASGVARIIYVSCNPDALATDAAVLRRAGYLVRNATPIDQFPYSENVESVVVFEKLKS</sequence>
<comment type="similarity">
    <text evidence="4">Belongs to the class I-like SAM-binding methyltransferase superfamily. RNA M5U methyltransferase family.</text>
</comment>
<protein>
    <submittedName>
        <fullName evidence="5">RNA methyltransferase</fullName>
    </submittedName>
</protein>
<dbReference type="GO" id="GO:0008168">
    <property type="term" value="F:methyltransferase activity"/>
    <property type="evidence" value="ECO:0007669"/>
    <property type="project" value="UniProtKB-KW"/>
</dbReference>